<proteinExistence type="predicted"/>
<organism evidence="1 2">
    <name type="scientific">Corynebacterium halotolerans YIM 70093 = DSM 44683</name>
    <dbReference type="NCBI Taxonomy" id="1121362"/>
    <lineage>
        <taxon>Bacteria</taxon>
        <taxon>Bacillati</taxon>
        <taxon>Actinomycetota</taxon>
        <taxon>Actinomycetes</taxon>
        <taxon>Mycobacteriales</taxon>
        <taxon>Corynebacteriaceae</taxon>
        <taxon>Corynebacterium</taxon>
    </lineage>
</organism>
<dbReference type="RefSeq" id="WP_015401672.1">
    <property type="nucleotide sequence ID" value="NC_020302.1"/>
</dbReference>
<gene>
    <name evidence="1" type="ORF">A605_11280</name>
</gene>
<dbReference type="Proteomes" id="UP000011723">
    <property type="component" value="Chromosome"/>
</dbReference>
<accession>M1P999</accession>
<dbReference type="PATRIC" id="fig|1121362.3.peg.2287"/>
<dbReference type="AlphaFoldDB" id="M1P999"/>
<evidence type="ECO:0000313" key="2">
    <source>
        <dbReference type="Proteomes" id="UP000011723"/>
    </source>
</evidence>
<dbReference type="STRING" id="1121362.A605_11280"/>
<name>M1P999_9CORY</name>
<dbReference type="EMBL" id="CP003697">
    <property type="protein sequence ID" value="AGF73256.1"/>
    <property type="molecule type" value="Genomic_DNA"/>
</dbReference>
<evidence type="ECO:0000313" key="1">
    <source>
        <dbReference type="EMBL" id="AGF73256.1"/>
    </source>
</evidence>
<keyword evidence="2" id="KW-1185">Reference proteome</keyword>
<protein>
    <submittedName>
        <fullName evidence="1">Uncharacterized protein</fullName>
    </submittedName>
</protein>
<reference evidence="1 2" key="1">
    <citation type="journal article" date="2012" name="Stand. Genomic Sci.">
        <title>Genome sequence of the halotolerant bacterium Corynebacterium halotolerans type strain YIM 70093(T) (= DSM 44683(T)).</title>
        <authorList>
            <person name="Ruckert C."/>
            <person name="Albersmeier A."/>
            <person name="Al-Dilaimi A."/>
            <person name="Niehaus K."/>
            <person name="Szczepanowski R."/>
            <person name="Kalinowski J."/>
        </authorList>
    </citation>
    <scope>NUCLEOTIDE SEQUENCE [LARGE SCALE GENOMIC DNA]</scope>
    <source>
        <strain evidence="1">YIM 70093</strain>
    </source>
</reference>
<sequence>MAVIHLHRYLRGRRVDPDPAVLGSFLGHYRLRVRQAGDGAGGVLMVNEDEPLSLGGRPLPFRLDLAGTGGAGGTGGTDPGTATGGCLLAAELSPQEASFLFKLCHITGLLAERVDTAPAFVAIESVHRTEDLPAAEGTAVTWVSTPARFRHAVAGLAGPAGPGCPAGLG</sequence>
<dbReference type="KEGG" id="chn:A605_11280"/>
<dbReference type="HOGENOM" id="CLU_1575841_0_0_11"/>